<dbReference type="InterPro" id="IPR033413">
    <property type="entry name" value="DUF5117"/>
</dbReference>
<proteinExistence type="predicted"/>
<dbReference type="PANTHER" id="PTHR38478:SF1">
    <property type="entry name" value="ZINC DEPENDENT METALLOPROTEASE DOMAIN LIPOPROTEIN"/>
    <property type="match status" value="1"/>
</dbReference>
<evidence type="ECO:0000313" key="6">
    <source>
        <dbReference type="EMBL" id="KIO44705.1"/>
    </source>
</evidence>
<dbReference type="InterPro" id="IPR033428">
    <property type="entry name" value="DUF5118"/>
</dbReference>
<dbReference type="InterPro" id="IPR024079">
    <property type="entry name" value="MetalloPept_cat_dom_sf"/>
</dbReference>
<dbReference type="SUPFAM" id="SSF55486">
    <property type="entry name" value="Metalloproteases ('zincins'), catalytic domain"/>
    <property type="match status" value="1"/>
</dbReference>
<dbReference type="Gene3D" id="3.40.390.10">
    <property type="entry name" value="Collagenase (Catalytic Domain)"/>
    <property type="match status" value="1"/>
</dbReference>
<dbReference type="InterPro" id="IPR034032">
    <property type="entry name" value="Zn_MMP-like_bac"/>
</dbReference>
<feature type="domain" description="DUF5118" evidence="5">
    <location>
        <begin position="65"/>
        <end position="96"/>
    </location>
</feature>
<dbReference type="AlphaFoldDB" id="A0A0C3R538"/>
<evidence type="ECO:0000256" key="1">
    <source>
        <dbReference type="SAM" id="MobiDB-lite"/>
    </source>
</evidence>
<accession>A0A0C3R538</accession>
<dbReference type="CDD" id="cd04276">
    <property type="entry name" value="ZnMc_MMP_like_2"/>
    <property type="match status" value="1"/>
</dbReference>
<feature type="domain" description="EcxA zinc-binding" evidence="3">
    <location>
        <begin position="429"/>
        <end position="730"/>
    </location>
</feature>
<feature type="region of interest" description="Disordered" evidence="1">
    <location>
        <begin position="25"/>
        <end position="46"/>
    </location>
</feature>
<keyword evidence="2" id="KW-0732">Signal</keyword>
<evidence type="ECO:0000259" key="5">
    <source>
        <dbReference type="Pfam" id="PF17162"/>
    </source>
</evidence>
<name>A0A0C3R538_9PORP</name>
<dbReference type="Pfam" id="PF17162">
    <property type="entry name" value="DUF5118"/>
    <property type="match status" value="1"/>
</dbReference>
<feature type="compositionally biased region" description="Basic and acidic residues" evidence="1">
    <location>
        <begin position="34"/>
        <end position="46"/>
    </location>
</feature>
<dbReference type="EMBL" id="JPIU01000038">
    <property type="protein sequence ID" value="KIO44705.1"/>
    <property type="molecule type" value="Genomic_DNA"/>
</dbReference>
<keyword evidence="7" id="KW-1185">Reference proteome</keyword>
<comment type="caution">
    <text evidence="6">The sequence shown here is derived from an EMBL/GenBank/DDBJ whole genome shotgun (WGS) entry which is preliminary data.</text>
</comment>
<reference evidence="6 7" key="1">
    <citation type="submission" date="2014-07" db="EMBL/GenBank/DDBJ databases">
        <title>Porphyromonadaceae bacterium OUH 308042 = ATCC BAA-2681 = DSM 28342 draft genome.</title>
        <authorList>
            <person name="Sydenham T.V."/>
            <person name="Hasman H."/>
            <person name="Justensen U.S."/>
        </authorList>
    </citation>
    <scope>NUCLEOTIDE SEQUENCE [LARGE SCALE GENOMIC DNA]</scope>
    <source>
        <strain evidence="6 7">OUH 308042</strain>
    </source>
</reference>
<feature type="signal peptide" evidence="2">
    <location>
        <begin position="1"/>
        <end position="21"/>
    </location>
</feature>
<sequence length="885" mass="100970">MKKWLVLFVVTLLIFPCVNEADGASRKRKKKKEKDKTEQVAPKKKETPYENLMKKPGRQTSESKFINLHKIEGKLYVEIPVKYMGRDMLLASVASETSDDMFCQIGFKEKAPMHIKFTMEDSTVFMKRVNVSTELNTSESREEVMRNRNFLDPIINTYKIEAYNNDSTAVVLNMTTLFTGAEMSPVTKGSIVVSVVATPKTGGTRLGEIKAFDDNAVIKTSYSYSVSINMLGLITLLSNEPFTVNTTRSLLLLPEHKMRPRYSDARVGIFLTGKKSLSDKEDGMRAISFANRWRLEPSDVAAFERGELVEPVKPIVWYVDDAFPETWRQPIKDGVLRWNKAFEKIGFKNVMQVRDFPKDDPEFDPDNLKYSCIRYIPTNIPNAMGPSWVDPTTGEIINASVIIYNDLIRLINEWRFTQTAQVDPRVRSKKMPDDVINESLAYAVAHEIGHTLGFMHNMASSAAYPVDSLRSASFTQKYGTTPSIMDYARYNYVAQPTDKGVSLSPPDLGIYDEYAVKWLYSYFPKAKNAEDEAKIVESWVDEKANDPIYRYGKQQIYSRFDPTSIEEDLGDNAMKAGDYGIKNLKYVLSHLNQWITDDPDVEQRTKLYNSISNQYFRYINNVMYNVGGIYLNEVKDGTPGKRFQSVPKNTQRAALKWVLNQTKNCDWLDNKEITNKIGLGVAISTKIQDLTAELLWKSRNNVLLSAHVSKDPYTIKEYFDDLYSGIWESAIKGRKVTSGDRIMQKMMITSMASTLADKNKQKLTMGLTSDEAFLPSLEEIYLYGLDKTGLTERYIDEFRSIEAEQGAGTVAKKLITDEFGTGGYRWQRKVELKTIEETNTTLWATAIKIEKLLKQAINTAPNRDSREHYQAMLFELTRLTKEAKN</sequence>
<evidence type="ECO:0000259" key="3">
    <source>
        <dbReference type="Pfam" id="PF16313"/>
    </source>
</evidence>
<protein>
    <submittedName>
        <fullName evidence="6">Uncharacterized protein</fullName>
    </submittedName>
</protein>
<dbReference type="PANTHER" id="PTHR38478">
    <property type="entry name" value="PEPTIDASE M1A AND M12B"/>
    <property type="match status" value="1"/>
</dbReference>
<evidence type="ECO:0000313" key="7">
    <source>
        <dbReference type="Proteomes" id="UP000031980"/>
    </source>
</evidence>
<dbReference type="InterPro" id="IPR032534">
    <property type="entry name" value="EcxA_zinc-bd"/>
</dbReference>
<organism evidence="6 7">
    <name type="scientific">Sanguibacteroides justesenii</name>
    <dbReference type="NCBI Taxonomy" id="1547597"/>
    <lineage>
        <taxon>Bacteria</taxon>
        <taxon>Pseudomonadati</taxon>
        <taxon>Bacteroidota</taxon>
        <taxon>Bacteroidia</taxon>
        <taxon>Bacteroidales</taxon>
        <taxon>Porphyromonadaceae</taxon>
        <taxon>Sanguibacteroides</taxon>
    </lineage>
</organism>
<evidence type="ECO:0000259" key="4">
    <source>
        <dbReference type="Pfam" id="PF17148"/>
    </source>
</evidence>
<evidence type="ECO:0000256" key="2">
    <source>
        <dbReference type="SAM" id="SignalP"/>
    </source>
</evidence>
<dbReference type="OrthoDB" id="9776599at2"/>
<feature type="chain" id="PRO_5043118962" evidence="2">
    <location>
        <begin position="22"/>
        <end position="885"/>
    </location>
</feature>
<dbReference type="Pfam" id="PF17148">
    <property type="entry name" value="DUF5117"/>
    <property type="match status" value="1"/>
</dbReference>
<dbReference type="RefSeq" id="WP_041505059.1">
    <property type="nucleotide sequence ID" value="NZ_JPIU01000038.1"/>
</dbReference>
<dbReference type="Proteomes" id="UP000031980">
    <property type="component" value="Unassembled WGS sequence"/>
</dbReference>
<feature type="domain" description="DUF5117" evidence="4">
    <location>
        <begin position="113"/>
        <end position="298"/>
    </location>
</feature>
<gene>
    <name evidence="6" type="ORF">BA92_06615</name>
</gene>
<dbReference type="Pfam" id="PF16313">
    <property type="entry name" value="DUF4953"/>
    <property type="match status" value="1"/>
</dbReference>
<dbReference type="GO" id="GO:0008237">
    <property type="term" value="F:metallopeptidase activity"/>
    <property type="evidence" value="ECO:0007669"/>
    <property type="project" value="InterPro"/>
</dbReference>